<dbReference type="AlphaFoldDB" id="A0A4Q1UP21"/>
<dbReference type="EMBL" id="MZXW01000050">
    <property type="protein sequence ID" value="RXT36379.1"/>
    <property type="molecule type" value="Genomic_DNA"/>
</dbReference>
<dbReference type="Proteomes" id="UP000290819">
    <property type="component" value="Unassembled WGS sequence"/>
</dbReference>
<keyword evidence="2" id="KW-1185">Reference proteome</keyword>
<gene>
    <name evidence="1" type="ORF">B5V03_32430</name>
</gene>
<comment type="caution">
    <text evidence="1">The sequence shown here is derived from an EMBL/GenBank/DDBJ whole genome shotgun (WGS) entry which is preliminary data.</text>
</comment>
<dbReference type="RefSeq" id="WP_129274521.1">
    <property type="nucleotide sequence ID" value="NZ_MZXW01000050.1"/>
</dbReference>
<proteinExistence type="predicted"/>
<evidence type="ECO:0000313" key="2">
    <source>
        <dbReference type="Proteomes" id="UP000290819"/>
    </source>
</evidence>
<organism evidence="1 2">
    <name type="scientific">Bradyrhizobium betae</name>
    <dbReference type="NCBI Taxonomy" id="244734"/>
    <lineage>
        <taxon>Bacteria</taxon>
        <taxon>Pseudomonadati</taxon>
        <taxon>Pseudomonadota</taxon>
        <taxon>Alphaproteobacteria</taxon>
        <taxon>Hyphomicrobiales</taxon>
        <taxon>Nitrobacteraceae</taxon>
        <taxon>Bradyrhizobium</taxon>
    </lineage>
</organism>
<reference evidence="1 2" key="1">
    <citation type="submission" date="2017-03" db="EMBL/GenBank/DDBJ databases">
        <authorList>
            <person name="Safronova V.I."/>
            <person name="Sazanova A.L."/>
            <person name="Chirak E.R."/>
        </authorList>
    </citation>
    <scope>NUCLEOTIDE SEQUENCE [LARGE SCALE GENOMIC DNA]</scope>
    <source>
        <strain evidence="1 2">Opo-243</strain>
    </source>
</reference>
<name>A0A4Q1UP21_9BRAD</name>
<accession>A0A4Q1UP21</accession>
<protein>
    <submittedName>
        <fullName evidence="1">Uncharacterized protein</fullName>
    </submittedName>
</protein>
<evidence type="ECO:0000313" key="1">
    <source>
        <dbReference type="EMBL" id="RXT36379.1"/>
    </source>
</evidence>
<sequence>MEEGYPFTGTGNLFKFVQGLISISVQNNVIVLFNNDTGGQFNFDRCRQLNVPANMQILKLPDLEEFRSFPTIGPGRSQLLDINGKAAALEYYLQLDEGACARWTSYNSALKAYQGALMNRDAYKNAFLAQQGRVDEYDYRKIEIVLEMPILSCVTMKESAAEAELKRQP</sequence>
<dbReference type="OrthoDB" id="5141316at2"/>